<gene>
    <name evidence="11" type="ORF">METZ01_LOCUS77670</name>
</gene>
<dbReference type="AlphaFoldDB" id="A0A381U9C3"/>
<evidence type="ECO:0000256" key="3">
    <source>
        <dbReference type="ARBA" id="ARBA00022679"/>
    </source>
</evidence>
<evidence type="ECO:0000256" key="10">
    <source>
        <dbReference type="SAM" id="Phobius"/>
    </source>
</evidence>
<reference evidence="11" key="1">
    <citation type="submission" date="2018-05" db="EMBL/GenBank/DDBJ databases">
        <authorList>
            <person name="Lanie J.A."/>
            <person name="Ng W.-L."/>
            <person name="Kazmierczak K.M."/>
            <person name="Andrzejewski T.M."/>
            <person name="Davidsen T.M."/>
            <person name="Wayne K.J."/>
            <person name="Tettelin H."/>
            <person name="Glass J.I."/>
            <person name="Rusch D."/>
            <person name="Podicherti R."/>
            <person name="Tsui H.-C.T."/>
            <person name="Winkler M.E."/>
        </authorList>
    </citation>
    <scope>NUCLEOTIDE SEQUENCE</scope>
</reference>
<dbReference type="PANTHER" id="PTHR30309:SF1">
    <property type="entry name" value="GLYCEROL-3-PHOSPHATE ACYLTRANSFERASE 1"/>
    <property type="match status" value="1"/>
</dbReference>
<dbReference type="GO" id="GO:0008654">
    <property type="term" value="P:phospholipid biosynthetic process"/>
    <property type="evidence" value="ECO:0007669"/>
    <property type="project" value="UniProtKB-KW"/>
</dbReference>
<dbReference type="EMBL" id="UINC01005993">
    <property type="protein sequence ID" value="SVA24816.1"/>
    <property type="molecule type" value="Genomic_DNA"/>
</dbReference>
<keyword evidence="4 10" id="KW-0812">Transmembrane</keyword>
<keyword evidence="1" id="KW-1003">Cell membrane</keyword>
<keyword evidence="5 10" id="KW-1133">Transmembrane helix</keyword>
<evidence type="ECO:0000256" key="8">
    <source>
        <dbReference type="ARBA" id="ARBA00023209"/>
    </source>
</evidence>
<dbReference type="InterPro" id="IPR003811">
    <property type="entry name" value="G3P_acylTferase_PlsY"/>
</dbReference>
<protein>
    <submittedName>
        <fullName evidence="11">Uncharacterized protein</fullName>
    </submittedName>
</protein>
<dbReference type="GO" id="GO:0043772">
    <property type="term" value="F:acyl-phosphate glycerol-3-phosphate acyltransferase activity"/>
    <property type="evidence" value="ECO:0007669"/>
    <property type="project" value="InterPro"/>
</dbReference>
<keyword evidence="7 10" id="KW-0472">Membrane</keyword>
<keyword evidence="8" id="KW-0594">Phospholipid biosynthesis</keyword>
<evidence type="ECO:0000256" key="6">
    <source>
        <dbReference type="ARBA" id="ARBA00023098"/>
    </source>
</evidence>
<keyword evidence="2" id="KW-0444">Lipid biosynthesis</keyword>
<keyword evidence="6" id="KW-0443">Lipid metabolism</keyword>
<keyword evidence="3" id="KW-0808">Transferase</keyword>
<proteinExistence type="inferred from homology"/>
<evidence type="ECO:0000256" key="9">
    <source>
        <dbReference type="ARBA" id="ARBA00023264"/>
    </source>
</evidence>
<evidence type="ECO:0000256" key="5">
    <source>
        <dbReference type="ARBA" id="ARBA00022989"/>
    </source>
</evidence>
<organism evidence="11">
    <name type="scientific">marine metagenome</name>
    <dbReference type="NCBI Taxonomy" id="408172"/>
    <lineage>
        <taxon>unclassified sequences</taxon>
        <taxon>metagenomes</taxon>
        <taxon>ecological metagenomes</taxon>
    </lineage>
</organism>
<accession>A0A381U9C3</accession>
<feature type="transmembrane region" description="Helical" evidence="10">
    <location>
        <begin position="6"/>
        <end position="24"/>
    </location>
</feature>
<feature type="transmembrane region" description="Helical" evidence="10">
    <location>
        <begin position="84"/>
        <end position="105"/>
    </location>
</feature>
<name>A0A381U9C3_9ZZZZ</name>
<keyword evidence="9" id="KW-1208">Phospholipid metabolism</keyword>
<dbReference type="GO" id="GO:0005886">
    <property type="term" value="C:plasma membrane"/>
    <property type="evidence" value="ECO:0007669"/>
    <property type="project" value="InterPro"/>
</dbReference>
<feature type="transmembrane region" description="Helical" evidence="10">
    <location>
        <begin position="154"/>
        <end position="179"/>
    </location>
</feature>
<evidence type="ECO:0000256" key="1">
    <source>
        <dbReference type="ARBA" id="ARBA00022475"/>
    </source>
</evidence>
<dbReference type="HAMAP" id="MF_01043">
    <property type="entry name" value="PlsY"/>
    <property type="match status" value="1"/>
</dbReference>
<evidence type="ECO:0000313" key="11">
    <source>
        <dbReference type="EMBL" id="SVA24816.1"/>
    </source>
</evidence>
<feature type="transmembrane region" description="Helical" evidence="10">
    <location>
        <begin position="117"/>
        <end position="142"/>
    </location>
</feature>
<evidence type="ECO:0000256" key="4">
    <source>
        <dbReference type="ARBA" id="ARBA00022692"/>
    </source>
</evidence>
<dbReference type="Pfam" id="PF02660">
    <property type="entry name" value="G3P_acyltransf"/>
    <property type="match status" value="1"/>
</dbReference>
<dbReference type="PANTHER" id="PTHR30309">
    <property type="entry name" value="INNER MEMBRANE PROTEIN YGIH"/>
    <property type="match status" value="1"/>
</dbReference>
<dbReference type="SMART" id="SM01207">
    <property type="entry name" value="G3P_acyltransf"/>
    <property type="match status" value="1"/>
</dbReference>
<evidence type="ECO:0000256" key="2">
    <source>
        <dbReference type="ARBA" id="ARBA00022516"/>
    </source>
</evidence>
<evidence type="ECO:0000256" key="7">
    <source>
        <dbReference type="ARBA" id="ARBA00023136"/>
    </source>
</evidence>
<sequence>MSDTLIWTFIGFLSGSVPWSLICVRTLSGKDIRRVGDGNPGAVNAWVSSGRMVGSLSTLLDVFKAAIPLWIFTNQFSGTPYSEYFLSVTVVAISPIIGHAYSPFLRFRGGKALAPTWGSWIALTSGMAFPVGILILGLMHLVQRNHAITATTCLIGFVVIFSIIGTQELLIFGILNLLLVMFKHRSEYQHGIAFRGWVRI</sequence>